<dbReference type="EMBL" id="QRVT01000001">
    <property type="protein sequence ID" value="RGS66120.1"/>
    <property type="molecule type" value="Genomic_DNA"/>
</dbReference>
<gene>
    <name evidence="1" type="ORF">DWX79_03390</name>
</gene>
<accession>A0A412KAZ2</accession>
<sequence length="275" mass="29830">MRTLSYVSGATGESIGFEGPLYGGTLTGLRARIWDYSLASRGITGITRKTRETTIPVKIHDSPETLDLLRRLADADMASGEPGTLIADGEWEAKAWITKSEPQSITPTMVETQLTIVLADGVWRRSTMTHFTPRYDSGTSDLDYPHDYPHDFAGMALGAEIVNDTSIPQPVKLTIFGPCTNPYVIIGTNRYEVDVTVPSGSRLEIDGTGDVRTVTMVSGTGLATNCFAQAVRGSGKDSGRYVFQPLAPGTQSVSWPGGFQFDLTVCEERSEPPWT</sequence>
<dbReference type="RefSeq" id="WP_117759474.1">
    <property type="nucleotide sequence ID" value="NZ_JAQCOT010000002.1"/>
</dbReference>
<protein>
    <recommendedName>
        <fullName evidence="3">Tail protein</fullName>
    </recommendedName>
</protein>
<evidence type="ECO:0000313" key="2">
    <source>
        <dbReference type="Proteomes" id="UP000285462"/>
    </source>
</evidence>
<reference evidence="1 2" key="1">
    <citation type="submission" date="2018-08" db="EMBL/GenBank/DDBJ databases">
        <title>A genome reference for cultivated species of the human gut microbiota.</title>
        <authorList>
            <person name="Zou Y."/>
            <person name="Xue W."/>
            <person name="Luo G."/>
        </authorList>
    </citation>
    <scope>NUCLEOTIDE SEQUENCE [LARGE SCALE GENOMIC DNA]</scope>
    <source>
        <strain evidence="1 2">AF21-27</strain>
    </source>
</reference>
<organism evidence="1 2">
    <name type="scientific">Bifidobacterium adolescentis</name>
    <dbReference type="NCBI Taxonomy" id="1680"/>
    <lineage>
        <taxon>Bacteria</taxon>
        <taxon>Bacillati</taxon>
        <taxon>Actinomycetota</taxon>
        <taxon>Actinomycetes</taxon>
        <taxon>Bifidobacteriales</taxon>
        <taxon>Bifidobacteriaceae</taxon>
        <taxon>Bifidobacterium</taxon>
    </lineage>
</organism>
<comment type="caution">
    <text evidence="1">The sequence shown here is derived from an EMBL/GenBank/DDBJ whole genome shotgun (WGS) entry which is preliminary data.</text>
</comment>
<dbReference type="AlphaFoldDB" id="A0A412KAZ2"/>
<name>A0A412KAZ2_BIFAD</name>
<evidence type="ECO:0000313" key="1">
    <source>
        <dbReference type="EMBL" id="RGS66120.1"/>
    </source>
</evidence>
<evidence type="ECO:0008006" key="3">
    <source>
        <dbReference type="Google" id="ProtNLM"/>
    </source>
</evidence>
<dbReference type="Proteomes" id="UP000285462">
    <property type="component" value="Unassembled WGS sequence"/>
</dbReference>
<proteinExistence type="predicted"/>